<keyword evidence="1" id="KW-0812">Transmembrane</keyword>
<evidence type="ECO:0000313" key="3">
    <source>
        <dbReference type="Proteomes" id="UP000310506"/>
    </source>
</evidence>
<organism evidence="2 3">
    <name type="scientific">Vagococcus silagei</name>
    <dbReference type="NCBI Taxonomy" id="2508885"/>
    <lineage>
        <taxon>Bacteria</taxon>
        <taxon>Bacillati</taxon>
        <taxon>Bacillota</taxon>
        <taxon>Bacilli</taxon>
        <taxon>Lactobacillales</taxon>
        <taxon>Enterococcaceae</taxon>
        <taxon>Vagococcus</taxon>
    </lineage>
</organism>
<dbReference type="EMBL" id="SDGV01000007">
    <property type="protein sequence ID" value="THB61823.1"/>
    <property type="molecule type" value="Genomic_DNA"/>
</dbReference>
<dbReference type="InterPro" id="IPR021560">
    <property type="entry name" value="DUF3021"/>
</dbReference>
<reference evidence="2 3" key="1">
    <citation type="submission" date="2019-01" db="EMBL/GenBank/DDBJ databases">
        <title>Vagococcus silagei sp. nov. isolated from brewer's grain.</title>
        <authorList>
            <person name="Guu J.-R."/>
        </authorList>
    </citation>
    <scope>NUCLEOTIDE SEQUENCE [LARGE SCALE GENOMIC DNA]</scope>
    <source>
        <strain evidence="2 3">2B-2</strain>
    </source>
</reference>
<dbReference type="Proteomes" id="UP000310506">
    <property type="component" value="Unassembled WGS sequence"/>
</dbReference>
<accession>A0A4S3B7G1</accession>
<feature type="transmembrane region" description="Helical" evidence="1">
    <location>
        <begin position="62"/>
        <end position="81"/>
    </location>
</feature>
<sequence>MTVIKYIARGLGIGSTIYLISGLIYTSGAIQQQIFSILLLSVLLGVYPLIYLQEKLSLFTQALIHLGLSYFSFLGTAYLGQWFPMKIGIIVTASLTFFVIFIFIWFLYYHKEKNKIASLNKKLKLKKDNSLNS</sequence>
<dbReference type="Pfam" id="PF11457">
    <property type="entry name" value="DUF3021"/>
    <property type="match status" value="1"/>
</dbReference>
<proteinExistence type="predicted"/>
<name>A0A4S3B7G1_9ENTE</name>
<dbReference type="AlphaFoldDB" id="A0A4S3B7G1"/>
<gene>
    <name evidence="2" type="ORF">ESZ54_03360</name>
</gene>
<feature type="transmembrane region" description="Helical" evidence="1">
    <location>
        <begin position="33"/>
        <end position="50"/>
    </location>
</feature>
<comment type="caution">
    <text evidence="2">The sequence shown here is derived from an EMBL/GenBank/DDBJ whole genome shotgun (WGS) entry which is preliminary data.</text>
</comment>
<feature type="transmembrane region" description="Helical" evidence="1">
    <location>
        <begin position="87"/>
        <end position="109"/>
    </location>
</feature>
<keyword evidence="1" id="KW-1133">Transmembrane helix</keyword>
<dbReference type="RefSeq" id="WP_136136270.1">
    <property type="nucleotide sequence ID" value="NZ_SDGV01000007.1"/>
</dbReference>
<evidence type="ECO:0000313" key="2">
    <source>
        <dbReference type="EMBL" id="THB61823.1"/>
    </source>
</evidence>
<evidence type="ECO:0000256" key="1">
    <source>
        <dbReference type="SAM" id="Phobius"/>
    </source>
</evidence>
<protein>
    <submittedName>
        <fullName evidence="2">DUF3021 domain-containing protein</fullName>
    </submittedName>
</protein>
<keyword evidence="3" id="KW-1185">Reference proteome</keyword>
<feature type="transmembrane region" description="Helical" evidence="1">
    <location>
        <begin position="7"/>
        <end position="27"/>
    </location>
</feature>
<keyword evidence="1" id="KW-0472">Membrane</keyword>
<dbReference type="OrthoDB" id="2194178at2"/>